<evidence type="ECO:0000313" key="5">
    <source>
        <dbReference type="Proteomes" id="UP000829685"/>
    </source>
</evidence>
<dbReference type="InterPro" id="IPR011032">
    <property type="entry name" value="GroES-like_sf"/>
</dbReference>
<dbReference type="Gene3D" id="3.40.50.720">
    <property type="entry name" value="NAD(P)-binding Rossmann-like Domain"/>
    <property type="match status" value="1"/>
</dbReference>
<gene>
    <name evidence="4" type="ORF">JX265_009948</name>
</gene>
<dbReference type="EMBL" id="JAFIMR010000031">
    <property type="protein sequence ID" value="KAI1860549.1"/>
    <property type="molecule type" value="Genomic_DNA"/>
</dbReference>
<dbReference type="PANTHER" id="PTHR45348">
    <property type="entry name" value="HYPOTHETICAL OXIDOREDUCTASE (EUROFUNG)"/>
    <property type="match status" value="1"/>
</dbReference>
<dbReference type="SUPFAM" id="SSF50129">
    <property type="entry name" value="GroES-like"/>
    <property type="match status" value="1"/>
</dbReference>
<dbReference type="InterPro" id="IPR036291">
    <property type="entry name" value="NAD(P)-bd_dom_sf"/>
</dbReference>
<dbReference type="Pfam" id="PF00107">
    <property type="entry name" value="ADH_zinc_N"/>
    <property type="match status" value="1"/>
</dbReference>
<dbReference type="GO" id="GO:0016651">
    <property type="term" value="F:oxidoreductase activity, acting on NAD(P)H"/>
    <property type="evidence" value="ECO:0007669"/>
    <property type="project" value="InterPro"/>
</dbReference>
<dbReference type="CDD" id="cd08249">
    <property type="entry name" value="enoyl_reductase_like"/>
    <property type="match status" value="1"/>
</dbReference>
<dbReference type="Proteomes" id="UP000829685">
    <property type="component" value="Unassembled WGS sequence"/>
</dbReference>
<evidence type="ECO:0000313" key="4">
    <source>
        <dbReference type="EMBL" id="KAI1860549.1"/>
    </source>
</evidence>
<evidence type="ECO:0000256" key="2">
    <source>
        <dbReference type="ARBA" id="ARBA00023002"/>
    </source>
</evidence>
<dbReference type="InterPro" id="IPR020843">
    <property type="entry name" value="ER"/>
</dbReference>
<dbReference type="Pfam" id="PF08240">
    <property type="entry name" value="ADH_N"/>
    <property type="match status" value="1"/>
</dbReference>
<dbReference type="PANTHER" id="PTHR45348:SF2">
    <property type="entry name" value="ZINC-TYPE ALCOHOL DEHYDROGENASE-LIKE PROTEIN C2E1P3.01"/>
    <property type="match status" value="1"/>
</dbReference>
<dbReference type="InterPro" id="IPR013149">
    <property type="entry name" value="ADH-like_C"/>
</dbReference>
<name>A0A9P9WFP2_9PEZI</name>
<dbReference type="SMART" id="SM00829">
    <property type="entry name" value="PKS_ER"/>
    <property type="match status" value="1"/>
</dbReference>
<evidence type="ECO:0000259" key="3">
    <source>
        <dbReference type="SMART" id="SM00829"/>
    </source>
</evidence>
<sequence length="352" mass="38468">MSSKESMSLVIRPDHFSGGRTLQRETTQIPSPEVNEALVKVLYAAQNPTDVQSFDSKAVGEGGVLGCDFVGTVEQVGAKVTRLQTGDTVAGLIWGGETKGKGAFSHYTVADEEISFKVPDNISLEQAATVPLAATTAWLALFSSDCLNIPRKSSPITSVLIWGGNSSVGRYAIQIAAMYNFDIITTCSTRHFDAVKALGAKHVFDYRDEKVVEKIKQAGPHLRYVFDTIGNETSSATGSQAIAEATGQPGALCTVRPGKANTEGVNKGTKVTDVLVWTAFLKEHRYGDFYWPPNKDDHELCKEFFDKLPKYLQEDKLKPNVPKLMLGLDAVQQGFQEYRDGKISGYKVVYKL</sequence>
<feature type="domain" description="Enoyl reductase (ER)" evidence="3">
    <location>
        <begin position="19"/>
        <end position="349"/>
    </location>
</feature>
<dbReference type="InterPro" id="IPR013154">
    <property type="entry name" value="ADH-like_N"/>
</dbReference>
<dbReference type="Gene3D" id="3.90.180.10">
    <property type="entry name" value="Medium-chain alcohol dehydrogenases, catalytic domain"/>
    <property type="match status" value="1"/>
</dbReference>
<keyword evidence="5" id="KW-1185">Reference proteome</keyword>
<proteinExistence type="inferred from homology"/>
<evidence type="ECO:0000256" key="1">
    <source>
        <dbReference type="ARBA" id="ARBA00008072"/>
    </source>
</evidence>
<protein>
    <recommendedName>
        <fullName evidence="3">Enoyl reductase (ER) domain-containing protein</fullName>
    </recommendedName>
</protein>
<comment type="caution">
    <text evidence="4">The sequence shown here is derived from an EMBL/GenBank/DDBJ whole genome shotgun (WGS) entry which is preliminary data.</text>
</comment>
<comment type="similarity">
    <text evidence="1">Belongs to the zinc-containing alcohol dehydrogenase family.</text>
</comment>
<accession>A0A9P9WFP2</accession>
<dbReference type="AlphaFoldDB" id="A0A9P9WFP2"/>
<dbReference type="InterPro" id="IPR047122">
    <property type="entry name" value="Trans-enoyl_RdTase-like"/>
</dbReference>
<keyword evidence="2" id="KW-0560">Oxidoreductase</keyword>
<organism evidence="4 5">
    <name type="scientific">Neoarthrinium moseri</name>
    <dbReference type="NCBI Taxonomy" id="1658444"/>
    <lineage>
        <taxon>Eukaryota</taxon>
        <taxon>Fungi</taxon>
        <taxon>Dikarya</taxon>
        <taxon>Ascomycota</taxon>
        <taxon>Pezizomycotina</taxon>
        <taxon>Sordariomycetes</taxon>
        <taxon>Xylariomycetidae</taxon>
        <taxon>Amphisphaeriales</taxon>
        <taxon>Apiosporaceae</taxon>
        <taxon>Neoarthrinium</taxon>
    </lineage>
</organism>
<dbReference type="SUPFAM" id="SSF51735">
    <property type="entry name" value="NAD(P)-binding Rossmann-fold domains"/>
    <property type="match status" value="1"/>
</dbReference>
<reference evidence="4" key="1">
    <citation type="submission" date="2021-03" db="EMBL/GenBank/DDBJ databases">
        <title>Revisited historic fungal species revealed as producer of novel bioactive compounds through whole genome sequencing and comparative genomics.</title>
        <authorList>
            <person name="Vignolle G.A."/>
            <person name="Hochenegger N."/>
            <person name="Mach R.L."/>
            <person name="Mach-Aigner A.R."/>
            <person name="Javad Rahimi M."/>
            <person name="Salim K.A."/>
            <person name="Chan C.M."/>
            <person name="Lim L.B.L."/>
            <person name="Cai F."/>
            <person name="Druzhinina I.S."/>
            <person name="U'Ren J.M."/>
            <person name="Derntl C."/>
        </authorList>
    </citation>
    <scope>NUCLEOTIDE SEQUENCE</scope>
    <source>
        <strain evidence="4">TUCIM 5799</strain>
    </source>
</reference>